<reference evidence="3" key="1">
    <citation type="submission" date="2025-08" db="UniProtKB">
        <authorList>
            <consortium name="RefSeq"/>
        </authorList>
    </citation>
    <scope>IDENTIFICATION</scope>
    <source>
        <tissue evidence="3">Muscle</tissue>
    </source>
</reference>
<protein>
    <submittedName>
        <fullName evidence="3">Uncharacterized protein LOC106458635</fullName>
    </submittedName>
</protein>
<sequence length="187" mass="20485">MSEIKPGPKREGTLKVISKEDSTATNKNDQVLADGNGTVDGPAAKKTKLVKDHTMAETAAAGKQFLGKEVLEESRSLTRAIRDTAKVTIKRLDTMTITAKEGEALLKNLSHPKESSSTGKRKTRSQTRGGDQQSPSSESKKLKKETTKPNEKGKSDKEDDEDIPDSKEGETETKKKFAKLLKRQQTC</sequence>
<name>A0ABM1B2R9_LIMPO</name>
<gene>
    <name evidence="3" type="primary">LOC106458635</name>
</gene>
<feature type="compositionally biased region" description="Basic and acidic residues" evidence="1">
    <location>
        <begin position="164"/>
        <end position="174"/>
    </location>
</feature>
<feature type="region of interest" description="Disordered" evidence="1">
    <location>
        <begin position="1"/>
        <end position="43"/>
    </location>
</feature>
<evidence type="ECO:0000256" key="1">
    <source>
        <dbReference type="SAM" id="MobiDB-lite"/>
    </source>
</evidence>
<feature type="region of interest" description="Disordered" evidence="1">
    <location>
        <begin position="103"/>
        <end position="174"/>
    </location>
</feature>
<evidence type="ECO:0000313" key="3">
    <source>
        <dbReference type="RefSeq" id="XP_013773614.1"/>
    </source>
</evidence>
<organism evidence="2 3">
    <name type="scientific">Limulus polyphemus</name>
    <name type="common">Atlantic horseshoe crab</name>
    <dbReference type="NCBI Taxonomy" id="6850"/>
    <lineage>
        <taxon>Eukaryota</taxon>
        <taxon>Metazoa</taxon>
        <taxon>Ecdysozoa</taxon>
        <taxon>Arthropoda</taxon>
        <taxon>Chelicerata</taxon>
        <taxon>Merostomata</taxon>
        <taxon>Xiphosura</taxon>
        <taxon>Limulidae</taxon>
        <taxon>Limulus</taxon>
    </lineage>
</organism>
<dbReference type="RefSeq" id="XP_013773614.1">
    <property type="nucleotide sequence ID" value="XM_013918160.2"/>
</dbReference>
<keyword evidence="2" id="KW-1185">Reference proteome</keyword>
<dbReference type="GeneID" id="106458635"/>
<accession>A0ABM1B2R9</accession>
<proteinExistence type="predicted"/>
<feature type="compositionally biased region" description="Basic and acidic residues" evidence="1">
    <location>
        <begin position="1"/>
        <end position="22"/>
    </location>
</feature>
<evidence type="ECO:0000313" key="2">
    <source>
        <dbReference type="Proteomes" id="UP000694941"/>
    </source>
</evidence>
<feature type="compositionally biased region" description="Basic and acidic residues" evidence="1">
    <location>
        <begin position="138"/>
        <end position="157"/>
    </location>
</feature>
<dbReference type="Proteomes" id="UP000694941">
    <property type="component" value="Unplaced"/>
</dbReference>